<dbReference type="GO" id="GO:0046872">
    <property type="term" value="F:metal ion binding"/>
    <property type="evidence" value="ECO:0007669"/>
    <property type="project" value="UniProtKB-KW"/>
</dbReference>
<dbReference type="PANTHER" id="PTHR12271">
    <property type="entry name" value="POLY A POLYMERASE CID PAP -RELATED"/>
    <property type="match status" value="1"/>
</dbReference>
<dbReference type="InterPro" id="IPR002058">
    <property type="entry name" value="PAP_assoc"/>
</dbReference>
<dbReference type="GO" id="GO:0016779">
    <property type="term" value="F:nucleotidyltransferase activity"/>
    <property type="evidence" value="ECO:0007669"/>
    <property type="project" value="TreeGrafter"/>
</dbReference>
<feature type="domain" description="PAP-associated" evidence="4">
    <location>
        <begin position="5"/>
        <end position="58"/>
    </location>
</feature>
<sequence>MDTLLFYGFFDFYCKFDFTNRLICIRLGKPTSYSLVSKSYKDNNNQSLIRIEDPFDTSANPGASVKLSSSFKIIIFEFMSMQSKLLQLSNKKDIIYHQEFDHLFSKSLKLNQLYKKSK</sequence>
<dbReference type="EMBL" id="GL883026">
    <property type="protein sequence ID" value="EGG15163.1"/>
    <property type="molecule type" value="Genomic_DNA"/>
</dbReference>
<name>F4Q8Z4_CACFS</name>
<dbReference type="KEGG" id="dfa:DFA_09989"/>
<organism evidence="5 6">
    <name type="scientific">Cavenderia fasciculata</name>
    <name type="common">Slime mold</name>
    <name type="synonym">Dictyostelium fasciculatum</name>
    <dbReference type="NCBI Taxonomy" id="261658"/>
    <lineage>
        <taxon>Eukaryota</taxon>
        <taxon>Amoebozoa</taxon>
        <taxon>Evosea</taxon>
        <taxon>Eumycetozoa</taxon>
        <taxon>Dictyostelia</taxon>
        <taxon>Acytosteliales</taxon>
        <taxon>Cavenderiaceae</taxon>
        <taxon>Cavenderia</taxon>
    </lineage>
</organism>
<gene>
    <name evidence="5" type="ORF">DFA_09989</name>
</gene>
<dbReference type="RefSeq" id="XP_004351883.1">
    <property type="nucleotide sequence ID" value="XM_004351831.1"/>
</dbReference>
<evidence type="ECO:0000256" key="1">
    <source>
        <dbReference type="ARBA" id="ARBA00022679"/>
    </source>
</evidence>
<dbReference type="AlphaFoldDB" id="F4Q8Z4"/>
<proteinExistence type="predicted"/>
<accession>F4Q8Z4</accession>
<dbReference type="SUPFAM" id="SSF81631">
    <property type="entry name" value="PAP/OAS1 substrate-binding domain"/>
    <property type="match status" value="1"/>
</dbReference>
<keyword evidence="1" id="KW-0808">Transferase</keyword>
<dbReference type="Pfam" id="PF03828">
    <property type="entry name" value="PAP_assoc"/>
    <property type="match status" value="1"/>
</dbReference>
<evidence type="ECO:0000313" key="5">
    <source>
        <dbReference type="EMBL" id="EGG15163.1"/>
    </source>
</evidence>
<evidence type="ECO:0000256" key="3">
    <source>
        <dbReference type="ARBA" id="ARBA00022842"/>
    </source>
</evidence>
<evidence type="ECO:0000259" key="4">
    <source>
        <dbReference type="Pfam" id="PF03828"/>
    </source>
</evidence>
<protein>
    <recommendedName>
        <fullName evidence="4">PAP-associated domain-containing protein</fullName>
    </recommendedName>
</protein>
<dbReference type="Gene3D" id="1.10.1410.10">
    <property type="match status" value="1"/>
</dbReference>
<keyword evidence="2" id="KW-0479">Metal-binding</keyword>
<dbReference type="PANTHER" id="PTHR12271:SF40">
    <property type="entry name" value="POLY(A) RNA POLYMERASE GLD2"/>
    <property type="match status" value="1"/>
</dbReference>
<keyword evidence="3" id="KW-0460">Magnesium</keyword>
<keyword evidence="6" id="KW-1185">Reference proteome</keyword>
<evidence type="ECO:0000256" key="2">
    <source>
        <dbReference type="ARBA" id="ARBA00022723"/>
    </source>
</evidence>
<reference evidence="6" key="1">
    <citation type="journal article" date="2011" name="Genome Res.">
        <title>Phylogeny-wide analysis of social amoeba genomes highlights ancient origins for complex intercellular communication.</title>
        <authorList>
            <person name="Heidel A.J."/>
            <person name="Lawal H.M."/>
            <person name="Felder M."/>
            <person name="Schilde C."/>
            <person name="Helps N.R."/>
            <person name="Tunggal B."/>
            <person name="Rivero F."/>
            <person name="John U."/>
            <person name="Schleicher M."/>
            <person name="Eichinger L."/>
            <person name="Platzer M."/>
            <person name="Noegel A.A."/>
            <person name="Schaap P."/>
            <person name="Gloeckner G."/>
        </authorList>
    </citation>
    <scope>NUCLEOTIDE SEQUENCE [LARGE SCALE GENOMIC DNA]</scope>
    <source>
        <strain evidence="6">SH3</strain>
    </source>
</reference>
<evidence type="ECO:0000313" key="6">
    <source>
        <dbReference type="Proteomes" id="UP000007797"/>
    </source>
</evidence>
<dbReference type="GO" id="GO:0031123">
    <property type="term" value="P:RNA 3'-end processing"/>
    <property type="evidence" value="ECO:0007669"/>
    <property type="project" value="TreeGrafter"/>
</dbReference>
<dbReference type="Proteomes" id="UP000007797">
    <property type="component" value="Unassembled WGS sequence"/>
</dbReference>
<dbReference type="GeneID" id="14867315"/>